<organism evidence="2 3">
    <name type="scientific">Clostridium frigidicarnis</name>
    <dbReference type="NCBI Taxonomy" id="84698"/>
    <lineage>
        <taxon>Bacteria</taxon>
        <taxon>Bacillati</taxon>
        <taxon>Bacillota</taxon>
        <taxon>Clostridia</taxon>
        <taxon>Eubacteriales</taxon>
        <taxon>Clostridiaceae</taxon>
        <taxon>Clostridium</taxon>
    </lineage>
</organism>
<protein>
    <submittedName>
        <fullName evidence="2">Uncharacterized protein</fullName>
    </submittedName>
</protein>
<gene>
    <name evidence="2" type="ORF">SAMN04488528_101056</name>
</gene>
<dbReference type="Proteomes" id="UP000198619">
    <property type="component" value="Unassembled WGS sequence"/>
</dbReference>
<keyword evidence="1" id="KW-0812">Transmembrane</keyword>
<evidence type="ECO:0000256" key="1">
    <source>
        <dbReference type="SAM" id="Phobius"/>
    </source>
</evidence>
<sequence>MIAISTLGYLFLGLLASIALVFISIVSYKLIRLISNINKLIEKNESNINSTLNNLPQTSENIKDISDNVKDISDVAVETTASAIVAKENIDTYLSTFKDIVSIISNIFLKNK</sequence>
<name>A0A1I0XXG5_9CLOT</name>
<dbReference type="EMBL" id="FOKI01000010">
    <property type="protein sequence ID" value="SFB05624.1"/>
    <property type="molecule type" value="Genomic_DNA"/>
</dbReference>
<accession>A0A1I0XXG5</accession>
<keyword evidence="1" id="KW-1133">Transmembrane helix</keyword>
<keyword evidence="3" id="KW-1185">Reference proteome</keyword>
<reference evidence="2 3" key="1">
    <citation type="submission" date="2016-10" db="EMBL/GenBank/DDBJ databases">
        <authorList>
            <person name="de Groot N.N."/>
        </authorList>
    </citation>
    <scope>NUCLEOTIDE SEQUENCE [LARGE SCALE GENOMIC DNA]</scope>
    <source>
        <strain evidence="2 3">DSM 12271</strain>
    </source>
</reference>
<evidence type="ECO:0000313" key="2">
    <source>
        <dbReference type="EMBL" id="SFB05624.1"/>
    </source>
</evidence>
<dbReference type="RefSeq" id="WP_090040458.1">
    <property type="nucleotide sequence ID" value="NZ_FOKI01000010.1"/>
</dbReference>
<feature type="transmembrane region" description="Helical" evidence="1">
    <location>
        <begin position="6"/>
        <end position="31"/>
    </location>
</feature>
<proteinExistence type="predicted"/>
<dbReference type="STRING" id="84698.SAMN04488528_101056"/>
<evidence type="ECO:0000313" key="3">
    <source>
        <dbReference type="Proteomes" id="UP000198619"/>
    </source>
</evidence>
<dbReference type="OrthoDB" id="1935404at2"/>
<dbReference type="AlphaFoldDB" id="A0A1I0XXG5"/>
<keyword evidence="1" id="KW-0472">Membrane</keyword>